<feature type="region of interest" description="Disordered" evidence="1">
    <location>
        <begin position="575"/>
        <end position="596"/>
    </location>
</feature>
<dbReference type="Proteomes" id="UP000664859">
    <property type="component" value="Unassembled WGS sequence"/>
</dbReference>
<evidence type="ECO:0000313" key="4">
    <source>
        <dbReference type="Proteomes" id="UP000664859"/>
    </source>
</evidence>
<dbReference type="GO" id="GO:0005524">
    <property type="term" value="F:ATP binding"/>
    <property type="evidence" value="ECO:0007669"/>
    <property type="project" value="InterPro"/>
</dbReference>
<dbReference type="InterPro" id="IPR020635">
    <property type="entry name" value="Tyr_kinase_cat_dom"/>
</dbReference>
<dbReference type="InterPro" id="IPR011009">
    <property type="entry name" value="Kinase-like_dom_sf"/>
</dbReference>
<accession>A0A835ZHA9</accession>
<comment type="caution">
    <text evidence="3">The sequence shown here is derived from an EMBL/GenBank/DDBJ whole genome shotgun (WGS) entry which is preliminary data.</text>
</comment>
<keyword evidence="3" id="KW-0418">Kinase</keyword>
<proteinExistence type="predicted"/>
<dbReference type="SUPFAM" id="SSF56112">
    <property type="entry name" value="Protein kinase-like (PK-like)"/>
    <property type="match status" value="1"/>
</dbReference>
<keyword evidence="4" id="KW-1185">Reference proteome</keyword>
<dbReference type="AlphaFoldDB" id="A0A835ZHA9"/>
<evidence type="ECO:0000313" key="3">
    <source>
        <dbReference type="EMBL" id="KAG5188913.1"/>
    </source>
</evidence>
<dbReference type="Pfam" id="PF00069">
    <property type="entry name" value="Pkinase"/>
    <property type="match status" value="1"/>
</dbReference>
<organism evidence="3 4">
    <name type="scientific">Tribonema minus</name>
    <dbReference type="NCBI Taxonomy" id="303371"/>
    <lineage>
        <taxon>Eukaryota</taxon>
        <taxon>Sar</taxon>
        <taxon>Stramenopiles</taxon>
        <taxon>Ochrophyta</taxon>
        <taxon>PX clade</taxon>
        <taxon>Xanthophyceae</taxon>
        <taxon>Tribonematales</taxon>
        <taxon>Tribonemataceae</taxon>
        <taxon>Tribonema</taxon>
    </lineage>
</organism>
<feature type="compositionally biased region" description="Polar residues" evidence="1">
    <location>
        <begin position="287"/>
        <end position="301"/>
    </location>
</feature>
<dbReference type="InterPro" id="IPR000719">
    <property type="entry name" value="Prot_kinase_dom"/>
</dbReference>
<feature type="region of interest" description="Disordered" evidence="1">
    <location>
        <begin position="136"/>
        <end position="179"/>
    </location>
</feature>
<feature type="region of interest" description="Disordered" evidence="1">
    <location>
        <begin position="268"/>
        <end position="338"/>
    </location>
</feature>
<feature type="compositionally biased region" description="Basic and acidic residues" evidence="1">
    <location>
        <begin position="268"/>
        <end position="281"/>
    </location>
</feature>
<feature type="compositionally biased region" description="Low complexity" evidence="1">
    <location>
        <begin position="148"/>
        <end position="169"/>
    </location>
</feature>
<feature type="compositionally biased region" description="Basic residues" evidence="1">
    <location>
        <begin position="584"/>
        <end position="594"/>
    </location>
</feature>
<dbReference type="SMART" id="SM00219">
    <property type="entry name" value="TyrKc"/>
    <property type="match status" value="1"/>
</dbReference>
<feature type="domain" description="Protein kinase" evidence="2">
    <location>
        <begin position="389"/>
        <end position="787"/>
    </location>
</feature>
<dbReference type="PANTHER" id="PTHR44329">
    <property type="entry name" value="SERINE/THREONINE-PROTEIN KINASE TNNI3K-RELATED"/>
    <property type="match status" value="1"/>
</dbReference>
<dbReference type="GO" id="GO:0004713">
    <property type="term" value="F:protein tyrosine kinase activity"/>
    <property type="evidence" value="ECO:0007669"/>
    <property type="project" value="InterPro"/>
</dbReference>
<dbReference type="InterPro" id="IPR051681">
    <property type="entry name" value="Ser/Thr_Kinases-Pseudokinases"/>
</dbReference>
<feature type="compositionally biased region" description="Low complexity" evidence="1">
    <location>
        <begin position="303"/>
        <end position="312"/>
    </location>
</feature>
<keyword evidence="3" id="KW-0808">Transferase</keyword>
<reference evidence="3" key="1">
    <citation type="submission" date="2021-02" db="EMBL/GenBank/DDBJ databases">
        <title>First Annotated Genome of the Yellow-green Alga Tribonema minus.</title>
        <authorList>
            <person name="Mahan K.M."/>
        </authorList>
    </citation>
    <scope>NUCLEOTIDE SEQUENCE</scope>
    <source>
        <strain evidence="3">UTEX B ZZ1240</strain>
    </source>
</reference>
<dbReference type="PROSITE" id="PS50011">
    <property type="entry name" value="PROTEIN_KINASE_DOM"/>
    <property type="match status" value="1"/>
</dbReference>
<dbReference type="GO" id="GO:0004674">
    <property type="term" value="F:protein serine/threonine kinase activity"/>
    <property type="evidence" value="ECO:0007669"/>
    <property type="project" value="TreeGrafter"/>
</dbReference>
<sequence>MRHQRTASRRPVAPGAALAGRPQDGFGTVLIVTIIIDCSSELRPLRAFAAQPTNHVFRREPGDRGCPLVFVRRRADHMRRDTSPSGEIHQRAGLLRQRRRHVENVCAPRGYGAAGNIAQRRQAELVRAPSDFQRSRCADRGLHSVEESASSTSPHASAVSSRSSDSAAAGTDVAHTHGTPCRRAVTDMYAVRQEGATEAKLTASAAAVIALRGRQAYTGKGDLQAVLYKVTLDKTLSMFEVSRTHLRASGPTGCSLVTSMTLKIQREHGWKIDAQRSREGTPDGARSTPTSQADAQPTGHSNGAAAATEAAAAGGGGDGGEAQQQQRPKANSISLRRTDDRAGMHLGHKMEHMYNHLVGYLGWSKAAAKEHLGEQAFEQIDTNIDWSELHDTRHFKSGVSSEVFVAHWSGKRVVVKAARGRVGDAGDAGASARQLASELRTLAQLHHPNTVRLLGAGHTPEGRLFLLLEHLSGGILGGGVVAGEEAAARSRSGSSAAADATCDDALSSSALSLFGAMRRRRAAASLAEAVERALQRSGAAALRDAAQGGALRGSRQRCRSSAAAARGARTAAAVHGFSGGGAGRRQRRRRRRSRTGCASCSSRAPLQVAQGLEYLQLKALPGASVLHRDIRPDNLGLDSEGIVKLLDFGSARILDAGDSITEAFPMTSELGSMRAHKQLPLCFALRRRCCRRRYLAPEVVTNQPYTASSDIYSLGMVMWELASNAPPFPRLSNVAFHQRITVLGERPLIEPSWPPPFAEAIRRAWAHEPRDRASVQEIEALLLQALVQLETKPHKGGARLDEAVESAAASLILDGSTHTGATITPARDAAHFSS</sequence>
<feature type="compositionally biased region" description="Basic and acidic residues" evidence="1">
    <location>
        <begin position="136"/>
        <end position="146"/>
    </location>
</feature>
<protein>
    <submittedName>
        <fullName evidence="3">Kinase-like domain-containing protein</fullName>
    </submittedName>
</protein>
<evidence type="ECO:0000256" key="1">
    <source>
        <dbReference type="SAM" id="MobiDB-lite"/>
    </source>
</evidence>
<dbReference type="PANTHER" id="PTHR44329:SF140">
    <property type="entry name" value="INACTIVE PROTEIN TYROSINE KINASE PTKL"/>
    <property type="match status" value="1"/>
</dbReference>
<name>A0A835ZHA9_9STRA</name>
<dbReference type="EMBL" id="JAFCMP010000060">
    <property type="protein sequence ID" value="KAG5188913.1"/>
    <property type="molecule type" value="Genomic_DNA"/>
</dbReference>
<gene>
    <name evidence="3" type="ORF">JKP88DRAFT_267441</name>
</gene>
<dbReference type="Gene3D" id="3.30.200.20">
    <property type="entry name" value="Phosphorylase Kinase, domain 1"/>
    <property type="match status" value="1"/>
</dbReference>
<evidence type="ECO:0000259" key="2">
    <source>
        <dbReference type="PROSITE" id="PS50011"/>
    </source>
</evidence>
<dbReference type="Gene3D" id="1.10.510.10">
    <property type="entry name" value="Transferase(Phosphotransferase) domain 1"/>
    <property type="match status" value="1"/>
</dbReference>